<dbReference type="InterPro" id="IPR050297">
    <property type="entry name" value="LipidA_mod_glycosyltrf_83"/>
</dbReference>
<feature type="transmembrane region" description="Helical" evidence="8">
    <location>
        <begin position="120"/>
        <end position="136"/>
    </location>
</feature>
<evidence type="ECO:0000256" key="1">
    <source>
        <dbReference type="ARBA" id="ARBA00004651"/>
    </source>
</evidence>
<evidence type="ECO:0000256" key="8">
    <source>
        <dbReference type="SAM" id="Phobius"/>
    </source>
</evidence>
<feature type="domain" description="Glycosyltransferase RgtA/B/C/D-like" evidence="9">
    <location>
        <begin position="67"/>
        <end position="222"/>
    </location>
</feature>
<sequence>MKRVLALLGVITFIAVFLRLFNLGKTPIALEWDEVALGYDAYSILQTGRDQFGHFLPINFRSLDDWKPPLYVYSSIPGIFLFGLNDFTVRLPSAVFGSLAVILVFFLVRELFRNHSEKNQLALLAALFLAISPWHLQFSRAAFETNLSVTVTIAAVLTFLVGIRKGNFLFFLSATLFGLGLFSYHSTRVVTPLLLISLIILFRRQLPDKKTLIGFFGIYLVFWLFFLPIALNRDAQIRFIVTNDLKVEANQSRAAGEIALDLDISHEAYTTGRLFHNRRLSIYNYENLKRITANYLSHFSPKFLVVEGDAPLHHAPGFGMIYFFDYIFIISGLGFFILKYAKRMNLILPLWLLLAPLPASLTWQAPHSVRSEIILPTLQIFAALGIWNILNYLRKEWDILFKAAVWVWLPVFIFSFGKYLHHYYFHTNYQLSRNWLYGRREAVEFTESLKADYDKVLVSLGTDMPHIFWLYYTQYPPRQYLSEGGTVSGGFADERNKFDKYEFRNFKYHELTGPGKYLLVGPPRDFPPQARILKTIRYLDGSEALLIGENLRE</sequence>
<dbReference type="InterPro" id="IPR038731">
    <property type="entry name" value="RgtA/B/C-like"/>
</dbReference>
<feature type="transmembrane region" description="Helical" evidence="8">
    <location>
        <begin position="190"/>
        <end position="206"/>
    </location>
</feature>
<keyword evidence="6 8" id="KW-1133">Transmembrane helix</keyword>
<dbReference type="PANTHER" id="PTHR33908">
    <property type="entry name" value="MANNOSYLTRANSFERASE YKCB-RELATED"/>
    <property type="match status" value="1"/>
</dbReference>
<feature type="transmembrane region" description="Helical" evidence="8">
    <location>
        <begin position="142"/>
        <end position="161"/>
    </location>
</feature>
<dbReference type="GO" id="GO:0016763">
    <property type="term" value="F:pentosyltransferase activity"/>
    <property type="evidence" value="ECO:0007669"/>
    <property type="project" value="TreeGrafter"/>
</dbReference>
<evidence type="ECO:0000256" key="4">
    <source>
        <dbReference type="ARBA" id="ARBA00022679"/>
    </source>
</evidence>
<comment type="caution">
    <text evidence="10">The sequence shown here is derived from an EMBL/GenBank/DDBJ whole genome shotgun (WGS) entry which is preliminary data.</text>
</comment>
<dbReference type="EMBL" id="MFJM01000018">
    <property type="protein sequence ID" value="OGG18326.1"/>
    <property type="molecule type" value="Genomic_DNA"/>
</dbReference>
<gene>
    <name evidence="10" type="ORF">A3D78_02745</name>
</gene>
<evidence type="ECO:0000259" key="9">
    <source>
        <dbReference type="Pfam" id="PF13231"/>
    </source>
</evidence>
<keyword evidence="4" id="KW-0808">Transferase</keyword>
<keyword evidence="3" id="KW-0328">Glycosyltransferase</keyword>
<evidence type="ECO:0000256" key="2">
    <source>
        <dbReference type="ARBA" id="ARBA00022475"/>
    </source>
</evidence>
<evidence type="ECO:0000313" key="10">
    <source>
        <dbReference type="EMBL" id="OGG18326.1"/>
    </source>
</evidence>
<feature type="transmembrane region" description="Helical" evidence="8">
    <location>
        <begin position="87"/>
        <end position="108"/>
    </location>
</feature>
<protein>
    <recommendedName>
        <fullName evidence="9">Glycosyltransferase RgtA/B/C/D-like domain-containing protein</fullName>
    </recommendedName>
</protein>
<evidence type="ECO:0000256" key="5">
    <source>
        <dbReference type="ARBA" id="ARBA00022692"/>
    </source>
</evidence>
<dbReference type="Pfam" id="PF13231">
    <property type="entry name" value="PMT_2"/>
    <property type="match status" value="1"/>
</dbReference>
<proteinExistence type="predicted"/>
<feature type="transmembrane region" description="Helical" evidence="8">
    <location>
        <begin position="405"/>
        <end position="424"/>
    </location>
</feature>
<feature type="transmembrane region" description="Helical" evidence="8">
    <location>
        <begin position="320"/>
        <end position="338"/>
    </location>
</feature>
<feature type="transmembrane region" description="Helical" evidence="8">
    <location>
        <begin position="345"/>
        <end position="361"/>
    </location>
</feature>
<evidence type="ECO:0000256" key="6">
    <source>
        <dbReference type="ARBA" id="ARBA00022989"/>
    </source>
</evidence>
<dbReference type="AlphaFoldDB" id="A0A1F6A0W2"/>
<evidence type="ECO:0000256" key="7">
    <source>
        <dbReference type="ARBA" id="ARBA00023136"/>
    </source>
</evidence>
<evidence type="ECO:0000313" key="11">
    <source>
        <dbReference type="Proteomes" id="UP000176253"/>
    </source>
</evidence>
<accession>A0A1F6A0W2</accession>
<keyword evidence="5 8" id="KW-0812">Transmembrane</keyword>
<organism evidence="10 11">
    <name type="scientific">Candidatus Gottesmanbacteria bacterium RIFCSPHIGHO2_02_FULL_39_14</name>
    <dbReference type="NCBI Taxonomy" id="1798383"/>
    <lineage>
        <taxon>Bacteria</taxon>
        <taxon>Candidatus Gottesmaniibacteriota</taxon>
    </lineage>
</organism>
<feature type="transmembrane region" description="Helical" evidence="8">
    <location>
        <begin position="373"/>
        <end position="393"/>
    </location>
</feature>
<keyword evidence="2" id="KW-1003">Cell membrane</keyword>
<evidence type="ECO:0000256" key="3">
    <source>
        <dbReference type="ARBA" id="ARBA00022676"/>
    </source>
</evidence>
<comment type="subcellular location">
    <subcellularLocation>
        <location evidence="1">Cell membrane</location>
        <topology evidence="1">Multi-pass membrane protein</topology>
    </subcellularLocation>
</comment>
<name>A0A1F6A0W2_9BACT</name>
<reference evidence="10 11" key="1">
    <citation type="journal article" date="2016" name="Nat. Commun.">
        <title>Thousands of microbial genomes shed light on interconnected biogeochemical processes in an aquifer system.</title>
        <authorList>
            <person name="Anantharaman K."/>
            <person name="Brown C.T."/>
            <person name="Hug L.A."/>
            <person name="Sharon I."/>
            <person name="Castelle C.J."/>
            <person name="Probst A.J."/>
            <person name="Thomas B.C."/>
            <person name="Singh A."/>
            <person name="Wilkins M.J."/>
            <person name="Karaoz U."/>
            <person name="Brodie E.L."/>
            <person name="Williams K.H."/>
            <person name="Hubbard S.S."/>
            <person name="Banfield J.F."/>
        </authorList>
    </citation>
    <scope>NUCLEOTIDE SEQUENCE [LARGE SCALE GENOMIC DNA]</scope>
</reference>
<feature type="transmembrane region" description="Helical" evidence="8">
    <location>
        <begin position="213"/>
        <end position="231"/>
    </location>
</feature>
<feature type="transmembrane region" description="Helical" evidence="8">
    <location>
        <begin position="168"/>
        <end position="184"/>
    </location>
</feature>
<dbReference type="STRING" id="1798383.A3D78_02745"/>
<keyword evidence="7 8" id="KW-0472">Membrane</keyword>
<dbReference type="GO" id="GO:0005886">
    <property type="term" value="C:plasma membrane"/>
    <property type="evidence" value="ECO:0007669"/>
    <property type="project" value="UniProtKB-SubCell"/>
</dbReference>
<dbReference type="GO" id="GO:0009103">
    <property type="term" value="P:lipopolysaccharide biosynthetic process"/>
    <property type="evidence" value="ECO:0007669"/>
    <property type="project" value="UniProtKB-ARBA"/>
</dbReference>
<dbReference type="PANTHER" id="PTHR33908:SF11">
    <property type="entry name" value="MEMBRANE PROTEIN"/>
    <property type="match status" value="1"/>
</dbReference>
<dbReference type="Proteomes" id="UP000176253">
    <property type="component" value="Unassembled WGS sequence"/>
</dbReference>